<reference evidence="7" key="1">
    <citation type="journal article" date="2019" name="Int. J. Syst. Evol. Microbiol.">
        <title>The Global Catalogue of Microorganisms (GCM) 10K type strain sequencing project: providing services to taxonomists for standard genome sequencing and annotation.</title>
        <authorList>
            <consortium name="The Broad Institute Genomics Platform"/>
            <consortium name="The Broad Institute Genome Sequencing Center for Infectious Disease"/>
            <person name="Wu L."/>
            <person name="Ma J."/>
        </authorList>
    </citation>
    <scope>NUCLEOTIDE SEQUENCE [LARGE SCALE GENOMIC DNA]</scope>
    <source>
        <strain evidence="7">CGMCC 1.16306</strain>
    </source>
</reference>
<dbReference type="InterPro" id="IPR000847">
    <property type="entry name" value="LysR_HTH_N"/>
</dbReference>
<dbReference type="InterPro" id="IPR005119">
    <property type="entry name" value="LysR_subst-bd"/>
</dbReference>
<keyword evidence="2" id="KW-0805">Transcription regulation</keyword>
<dbReference type="PANTHER" id="PTHR30126">
    <property type="entry name" value="HTH-TYPE TRANSCRIPTIONAL REGULATOR"/>
    <property type="match status" value="1"/>
</dbReference>
<protein>
    <submittedName>
        <fullName evidence="6">LysR family transcriptional regulator</fullName>
    </submittedName>
</protein>
<keyword evidence="4" id="KW-0804">Transcription</keyword>
<comment type="similarity">
    <text evidence="1">Belongs to the LysR transcriptional regulatory family.</text>
</comment>
<dbReference type="Gene3D" id="3.40.190.290">
    <property type="match status" value="1"/>
</dbReference>
<dbReference type="InterPro" id="IPR036390">
    <property type="entry name" value="WH_DNA-bd_sf"/>
</dbReference>
<dbReference type="CDD" id="cd08442">
    <property type="entry name" value="PBP2_YofA_SoxR_like"/>
    <property type="match status" value="1"/>
</dbReference>
<feature type="domain" description="HTH lysR-type" evidence="5">
    <location>
        <begin position="1"/>
        <end position="58"/>
    </location>
</feature>
<evidence type="ECO:0000256" key="1">
    <source>
        <dbReference type="ARBA" id="ARBA00009437"/>
    </source>
</evidence>
<dbReference type="PROSITE" id="PS50931">
    <property type="entry name" value="HTH_LYSR"/>
    <property type="match status" value="1"/>
</dbReference>
<comment type="caution">
    <text evidence="6">The sequence shown here is derived from an EMBL/GenBank/DDBJ whole genome shotgun (WGS) entry which is preliminary data.</text>
</comment>
<dbReference type="Proteomes" id="UP001596022">
    <property type="component" value="Unassembled WGS sequence"/>
</dbReference>
<evidence type="ECO:0000313" key="6">
    <source>
        <dbReference type="EMBL" id="MFC4618734.1"/>
    </source>
</evidence>
<dbReference type="PANTHER" id="PTHR30126:SF40">
    <property type="entry name" value="HTH-TYPE TRANSCRIPTIONAL REGULATOR GLTR"/>
    <property type="match status" value="1"/>
</dbReference>
<dbReference type="InterPro" id="IPR036388">
    <property type="entry name" value="WH-like_DNA-bd_sf"/>
</dbReference>
<dbReference type="EMBL" id="JBHSFW010000003">
    <property type="protein sequence ID" value="MFC4618734.1"/>
    <property type="molecule type" value="Genomic_DNA"/>
</dbReference>
<organism evidence="6 7">
    <name type="scientific">Camelliibacillus cellulosilyticus</name>
    <dbReference type="NCBI Taxonomy" id="2174486"/>
    <lineage>
        <taxon>Bacteria</taxon>
        <taxon>Bacillati</taxon>
        <taxon>Bacillota</taxon>
        <taxon>Bacilli</taxon>
        <taxon>Bacillales</taxon>
        <taxon>Sporolactobacillaceae</taxon>
        <taxon>Camelliibacillus</taxon>
    </lineage>
</organism>
<dbReference type="Pfam" id="PF00126">
    <property type="entry name" value="HTH_1"/>
    <property type="match status" value="1"/>
</dbReference>
<keyword evidence="3" id="KW-0238">DNA-binding</keyword>
<dbReference type="Gene3D" id="1.10.10.10">
    <property type="entry name" value="Winged helix-like DNA-binding domain superfamily/Winged helix DNA-binding domain"/>
    <property type="match status" value="1"/>
</dbReference>
<evidence type="ECO:0000256" key="2">
    <source>
        <dbReference type="ARBA" id="ARBA00023015"/>
    </source>
</evidence>
<dbReference type="RefSeq" id="WP_376845802.1">
    <property type="nucleotide sequence ID" value="NZ_JBHSFW010000003.1"/>
</dbReference>
<dbReference type="SUPFAM" id="SSF46785">
    <property type="entry name" value="Winged helix' DNA-binding domain"/>
    <property type="match status" value="1"/>
</dbReference>
<proteinExistence type="inferred from homology"/>
<dbReference type="Pfam" id="PF03466">
    <property type="entry name" value="LysR_substrate"/>
    <property type="match status" value="1"/>
</dbReference>
<sequence>MESGDLRVFQAVAAQGSITKAAEQLNYVQSNVTNRIKQLEKQLNTTLFYRTNRGMKLTVAGERLLDYADRILNLLEEADKSTQFSDKPAGPLRLGSLETTAATHLPNLLSTYHKKYPEVKISLKAGHTSDLLQKVLHYEVDGAFVSGPIDHPEIKQLTAFEEELVLISEPCDMALKALLQKPILAFSMGCSNRERLNRWLRDEGVPTSNYMEFGTLEAIIGGVSAGLGISLLAKSSIENRAKAGEIQTHAVPDPYRHSTVLFIYRRDAYLTNAFLKFIDLINKEPIKLSQVH</sequence>
<evidence type="ECO:0000256" key="3">
    <source>
        <dbReference type="ARBA" id="ARBA00023125"/>
    </source>
</evidence>
<dbReference type="SUPFAM" id="SSF53850">
    <property type="entry name" value="Periplasmic binding protein-like II"/>
    <property type="match status" value="1"/>
</dbReference>
<gene>
    <name evidence="6" type="ORF">ACFO4N_08285</name>
</gene>
<evidence type="ECO:0000256" key="4">
    <source>
        <dbReference type="ARBA" id="ARBA00023163"/>
    </source>
</evidence>
<name>A0ABV9GKA6_9BACL</name>
<evidence type="ECO:0000313" key="7">
    <source>
        <dbReference type="Proteomes" id="UP001596022"/>
    </source>
</evidence>
<keyword evidence="7" id="KW-1185">Reference proteome</keyword>
<accession>A0ABV9GKA6</accession>
<dbReference type="PRINTS" id="PR00039">
    <property type="entry name" value="HTHLYSR"/>
</dbReference>
<evidence type="ECO:0000259" key="5">
    <source>
        <dbReference type="PROSITE" id="PS50931"/>
    </source>
</evidence>